<proteinExistence type="predicted"/>
<evidence type="ECO:0000256" key="1">
    <source>
        <dbReference type="SAM" id="MobiDB-lite"/>
    </source>
</evidence>
<feature type="compositionally biased region" description="Low complexity" evidence="1">
    <location>
        <begin position="129"/>
        <end position="144"/>
    </location>
</feature>
<evidence type="ECO:0000313" key="3">
    <source>
        <dbReference type="Proteomes" id="UP000590740"/>
    </source>
</evidence>
<dbReference type="AlphaFoldDB" id="A0A7W8DL12"/>
<gene>
    <name evidence="2" type="ORF">HNQ65_003373</name>
</gene>
<dbReference type="EMBL" id="JACHIG010000007">
    <property type="protein sequence ID" value="MBB5033783.1"/>
    <property type="molecule type" value="Genomic_DNA"/>
</dbReference>
<evidence type="ECO:0000313" key="2">
    <source>
        <dbReference type="EMBL" id="MBB5033783.1"/>
    </source>
</evidence>
<reference evidence="2 3" key="1">
    <citation type="submission" date="2020-08" db="EMBL/GenBank/DDBJ databases">
        <title>Genomic Encyclopedia of Type Strains, Phase IV (KMG-IV): sequencing the most valuable type-strain genomes for metagenomic binning, comparative biology and taxonomic classification.</title>
        <authorList>
            <person name="Goeker M."/>
        </authorList>
    </citation>
    <scope>NUCLEOTIDE SEQUENCE [LARGE SCALE GENOMIC DNA]</scope>
    <source>
        <strain evidence="2 3">DSM 12252</strain>
    </source>
</reference>
<feature type="region of interest" description="Disordered" evidence="1">
    <location>
        <begin position="117"/>
        <end position="144"/>
    </location>
</feature>
<keyword evidence="3" id="KW-1185">Reference proteome</keyword>
<protein>
    <submittedName>
        <fullName evidence="2">Uncharacterized protein</fullName>
    </submittedName>
</protein>
<dbReference type="Pfam" id="PF13384">
    <property type="entry name" value="HTH_23"/>
    <property type="match status" value="1"/>
</dbReference>
<organism evidence="2 3">
    <name type="scientific">Prosthecobacter vanneervenii</name>
    <dbReference type="NCBI Taxonomy" id="48466"/>
    <lineage>
        <taxon>Bacteria</taxon>
        <taxon>Pseudomonadati</taxon>
        <taxon>Verrucomicrobiota</taxon>
        <taxon>Verrucomicrobiia</taxon>
        <taxon>Verrucomicrobiales</taxon>
        <taxon>Verrucomicrobiaceae</taxon>
        <taxon>Prosthecobacter</taxon>
    </lineage>
</organism>
<accession>A0A7W8DL12</accession>
<dbReference type="RefSeq" id="WP_184340937.1">
    <property type="nucleotide sequence ID" value="NZ_JACHIG010000007.1"/>
</dbReference>
<sequence length="169" mass="18011">MKTNLTAMKKLILRSTQSLLQTLAFTGLSAEQSLLATIVSQNPTTDRRVRQRAQSLLLLDGGATSAEVSSRTSMSRRSLGDLIQRFRTGGLCAAILGAHASPQRRAWLTLSPSSAPRVQLQRQPSARRAIPSTEAAAPSAAEKTTTASRIESARCCCHSDHSQAPAGTV</sequence>
<dbReference type="Proteomes" id="UP000590740">
    <property type="component" value="Unassembled WGS sequence"/>
</dbReference>
<comment type="caution">
    <text evidence="2">The sequence shown here is derived from an EMBL/GenBank/DDBJ whole genome shotgun (WGS) entry which is preliminary data.</text>
</comment>
<name>A0A7W8DL12_9BACT</name>